<feature type="compositionally biased region" description="Basic and acidic residues" evidence="1">
    <location>
        <begin position="17"/>
        <end position="41"/>
    </location>
</feature>
<dbReference type="InterPro" id="IPR021505">
    <property type="entry name" value="Phage_B3_Orf6"/>
</dbReference>
<proteinExistence type="predicted"/>
<dbReference type="Proteomes" id="UP000823612">
    <property type="component" value="Unassembled WGS sequence"/>
</dbReference>
<evidence type="ECO:0000313" key="2">
    <source>
        <dbReference type="EMBL" id="MBO8432519.1"/>
    </source>
</evidence>
<evidence type="ECO:0000313" key="3">
    <source>
        <dbReference type="Proteomes" id="UP000823612"/>
    </source>
</evidence>
<sequence>METVQMSAEERKEYEAYKAAKAEREAKEKAKQDKRTLKEMTSESVESLMEQGRQLSARIKEFKREVYRTLAAAKELKNALYGQASRNKSDTYTNLGNTMRITTGQYELDSFDDTANIAAGKIEEFMATLAKDGEDSQTLYSLLQDFVSRDKNGNLRAANILKLRKKVDENPRLEPIREYVQMIEEAWQPVKSKTYIRLEERTETGAWKAVPLNATEV</sequence>
<evidence type="ECO:0000256" key="1">
    <source>
        <dbReference type="SAM" id="MobiDB-lite"/>
    </source>
</evidence>
<accession>A0A9D9DRI4</accession>
<name>A0A9D9DRI4_9BACT</name>
<protein>
    <submittedName>
        <fullName evidence="2">DUF3164 family protein</fullName>
    </submittedName>
</protein>
<comment type="caution">
    <text evidence="2">The sequence shown here is derived from an EMBL/GenBank/DDBJ whole genome shotgun (WGS) entry which is preliminary data.</text>
</comment>
<dbReference type="AlphaFoldDB" id="A0A9D9DRI4"/>
<feature type="region of interest" description="Disordered" evidence="1">
    <location>
        <begin position="17"/>
        <end position="45"/>
    </location>
</feature>
<dbReference type="EMBL" id="JADIMZ010000064">
    <property type="protein sequence ID" value="MBO8432519.1"/>
    <property type="molecule type" value="Genomic_DNA"/>
</dbReference>
<reference evidence="2" key="1">
    <citation type="submission" date="2020-10" db="EMBL/GenBank/DDBJ databases">
        <authorList>
            <person name="Gilroy R."/>
        </authorList>
    </citation>
    <scope>NUCLEOTIDE SEQUENCE</scope>
    <source>
        <strain evidence="2">2889</strain>
    </source>
</reference>
<dbReference type="Pfam" id="PF11363">
    <property type="entry name" value="DUF3164"/>
    <property type="match status" value="1"/>
</dbReference>
<organism evidence="2 3">
    <name type="scientific">Candidatus Pullibacteroides excrementavium</name>
    <dbReference type="NCBI Taxonomy" id="2840905"/>
    <lineage>
        <taxon>Bacteria</taxon>
        <taxon>Pseudomonadati</taxon>
        <taxon>Bacteroidota</taxon>
        <taxon>Bacteroidia</taxon>
        <taxon>Bacteroidales</taxon>
        <taxon>Candidatus Pullibacteroides</taxon>
    </lineage>
</organism>
<gene>
    <name evidence="2" type="ORF">IAB08_04430</name>
</gene>
<reference evidence="2" key="2">
    <citation type="journal article" date="2021" name="PeerJ">
        <title>Extensive microbial diversity within the chicken gut microbiome revealed by metagenomics and culture.</title>
        <authorList>
            <person name="Gilroy R."/>
            <person name="Ravi A."/>
            <person name="Getino M."/>
            <person name="Pursley I."/>
            <person name="Horton D.L."/>
            <person name="Alikhan N.F."/>
            <person name="Baker D."/>
            <person name="Gharbi K."/>
            <person name="Hall N."/>
            <person name="Watson M."/>
            <person name="Adriaenssens E.M."/>
            <person name="Foster-Nyarko E."/>
            <person name="Jarju S."/>
            <person name="Secka A."/>
            <person name="Antonio M."/>
            <person name="Oren A."/>
            <person name="Chaudhuri R.R."/>
            <person name="La Ragione R."/>
            <person name="Hildebrand F."/>
            <person name="Pallen M.J."/>
        </authorList>
    </citation>
    <scope>NUCLEOTIDE SEQUENCE</scope>
    <source>
        <strain evidence="2">2889</strain>
    </source>
</reference>